<comment type="caution">
    <text evidence="2">The sequence shown here is derived from an EMBL/GenBank/DDBJ whole genome shotgun (WGS) entry which is preliminary data.</text>
</comment>
<dbReference type="EMBL" id="SGPM01000186">
    <property type="protein sequence ID" value="THH28320.1"/>
    <property type="molecule type" value="Genomic_DNA"/>
</dbReference>
<evidence type="ECO:0000313" key="2">
    <source>
        <dbReference type="EMBL" id="THH28320.1"/>
    </source>
</evidence>
<evidence type="ECO:0000313" key="3">
    <source>
        <dbReference type="Proteomes" id="UP000308730"/>
    </source>
</evidence>
<sequence length="1407" mass="156839">MAPRLSNQENHLREKVIDKGRASSAPPPSTLRSKSQPVPSSLGGAAASLAPHIQRVQTESRATTPASPQELLPSPDPVDLMAQLHRSGPSVVKGRTGSVLSRGFILKTDHYPSGRALDLELNVHGAPNFRSPRQGNLNVYGVAQPRTQGLRAILSILRCRPNSPSPTRVVWFCTREEPIVYISGRPFVLRDSAEPRRTLKLSDRAENLEAIELRLKNDILVEASRFGGLILTHNEVASEGDNDGPILPTWTAVDTANVRTTRELMEGMRRDGWNVEYHRIPISPDRPIEDNYLDAYVRVIKATDPLTTALVFNCGMGAVRTTFAMVAACIVRRQQLIVKGMADPYETRTVGLKSGVSTPSGNQATDDRIVQAIEQQMAQQDLNRSLLRIAYVVEQCLESKGMHSAIELLLTQPALLDSLRKAHMGNYGVILGLLGCLEHGLKAKKLVDKVIDACDQVTNLREEIFMNRVKYSLTTSMDEAARETYLTRSAKSLEKYFFIISFASYVNTQTDFQQSFGDWLNARSEIWNQITFLRKSDRPRFTIFAPISDLSSLSRTSTEGRALMAGQDNDVAISGGQILGDEFSDHVVKNRSGIILREGTLLKSDQWLSESHEMADSVRGAINFRNVPGTTIYALGQPSLEAMDEVVGRVRETHPNAHKIMWITLREEPIVYINGAPYCLRREKYTLRNLKDYGGISASRLEALEDRLKDDVIAELKAFGGRLLLHTETSDGTVIPVWEEVAPSDVSVLKDVMASRCLVDGQVEVNYARIPITAERPPDYSDLTELMDVVLKHNTSDTPIVQWLASAGSVSKSPLMTPRIPPRTITSSSIVTLASVPSTDGNDEVESQSVYHSYQIINNLLRVIRKGPTVKRAVDDAIDLCAEVFNLRDSIEEARSQADQASDERIKKQFAQKGLHNLRRYFELIIFQAYLQSIEPDTMRSFETIETFVKSRPVIKTFEKELAADGINALKPLERADIREGMPLPDEVKQVVANRSGVILSASTMLKSDFFSNLQKMSLPERIDGSPNFRRVPLALRLIPARSMSPGDHPQFEAGSADDGKWVCGSGMPTVQGLRRALSRIDAGPGGHNRVLWTSLREEPVIYVSGRPHVLRLTDRPLENVEATGVTTAMVETMEASLKKDVLREVRAGEGRILLHDEVEERPGVFSIVPIWEHVSESDIMTPRDVFDLMTEEGYNVDYDRVAVTDEQAPLPDALFQLYHRVKSNLATAGDFVFNCQMGRGRTTTGMITACLIATMQQDASLIPEDTPSPDDASEGSPYDSMDGPSEEEAYLQGEYKTILHLVGVLSHGKMAKHMTDRAIDHMQDVQNLRKAVYDYKLKVDTSEKGSAKQMKLLNLGINYLYRYGTLIVFANYLIEMRQHDAKEVSFPAWLHERREITTLLSRRSLD</sequence>
<name>A0A4S4MY45_9APHY</name>
<proteinExistence type="predicted"/>
<dbReference type="SUPFAM" id="SSF52799">
    <property type="entry name" value="(Phosphotyrosine protein) phosphatases II"/>
    <property type="match status" value="3"/>
</dbReference>
<evidence type="ECO:0000256" key="1">
    <source>
        <dbReference type="SAM" id="MobiDB-lite"/>
    </source>
</evidence>
<protein>
    <recommendedName>
        <fullName evidence="4">Tyrosine specific protein phosphatases domain-containing protein</fullName>
    </recommendedName>
</protein>
<feature type="region of interest" description="Disordered" evidence="1">
    <location>
        <begin position="1262"/>
        <end position="1287"/>
    </location>
</feature>
<dbReference type="InterPro" id="IPR029021">
    <property type="entry name" value="Prot-tyrosine_phosphatase-like"/>
</dbReference>
<feature type="compositionally biased region" description="Polar residues" evidence="1">
    <location>
        <begin position="55"/>
        <end position="67"/>
    </location>
</feature>
<dbReference type="InterPro" id="IPR050561">
    <property type="entry name" value="PTP"/>
</dbReference>
<dbReference type="SMART" id="SM01301">
    <property type="entry name" value="PTPlike_phytase"/>
    <property type="match status" value="3"/>
</dbReference>
<feature type="compositionally biased region" description="Low complexity" evidence="1">
    <location>
        <begin position="40"/>
        <end position="50"/>
    </location>
</feature>
<feature type="compositionally biased region" description="Basic and acidic residues" evidence="1">
    <location>
        <begin position="10"/>
        <end position="21"/>
    </location>
</feature>
<reference evidence="2 3" key="1">
    <citation type="submission" date="2019-02" db="EMBL/GenBank/DDBJ databases">
        <title>Genome sequencing of the rare red list fungi Antrodiella citrinella (Flaviporus citrinellus).</title>
        <authorList>
            <person name="Buettner E."/>
            <person name="Kellner H."/>
        </authorList>
    </citation>
    <scope>NUCLEOTIDE SEQUENCE [LARGE SCALE GENOMIC DNA]</scope>
    <source>
        <strain evidence="2 3">DSM 108506</strain>
    </source>
</reference>
<dbReference type="Gene3D" id="3.90.190.10">
    <property type="entry name" value="Protein tyrosine phosphatase superfamily"/>
    <property type="match status" value="3"/>
</dbReference>
<dbReference type="OrthoDB" id="66369at2759"/>
<dbReference type="CDD" id="cd14496">
    <property type="entry name" value="PTP_paladin"/>
    <property type="match status" value="2"/>
</dbReference>
<gene>
    <name evidence="2" type="ORF">EUX98_g5857</name>
</gene>
<accession>A0A4S4MY45</accession>
<feature type="region of interest" description="Disordered" evidence="1">
    <location>
        <begin position="1"/>
        <end position="79"/>
    </location>
</feature>
<dbReference type="PANTHER" id="PTHR23339">
    <property type="entry name" value="TYROSINE SPECIFIC PROTEIN PHOSPHATASE AND DUAL SPECIFICITY PROTEIN PHOSPHATASE"/>
    <property type="match status" value="1"/>
</dbReference>
<dbReference type="Proteomes" id="UP000308730">
    <property type="component" value="Unassembled WGS sequence"/>
</dbReference>
<keyword evidence="3" id="KW-1185">Reference proteome</keyword>
<evidence type="ECO:0008006" key="4">
    <source>
        <dbReference type="Google" id="ProtNLM"/>
    </source>
</evidence>
<dbReference type="Pfam" id="PF14566">
    <property type="entry name" value="PTPlike_phytase"/>
    <property type="match status" value="3"/>
</dbReference>
<organism evidence="2 3">
    <name type="scientific">Antrodiella citrinella</name>
    <dbReference type="NCBI Taxonomy" id="2447956"/>
    <lineage>
        <taxon>Eukaryota</taxon>
        <taxon>Fungi</taxon>
        <taxon>Dikarya</taxon>
        <taxon>Basidiomycota</taxon>
        <taxon>Agaricomycotina</taxon>
        <taxon>Agaricomycetes</taxon>
        <taxon>Polyporales</taxon>
        <taxon>Steccherinaceae</taxon>
        <taxon>Antrodiella</taxon>
    </lineage>
</organism>
<feature type="compositionally biased region" description="Polar residues" evidence="1">
    <location>
        <begin position="30"/>
        <end position="39"/>
    </location>
</feature>